<organism evidence="3 4">
    <name type="scientific">Clonorchis sinensis</name>
    <name type="common">Chinese liver fluke</name>
    <dbReference type="NCBI Taxonomy" id="79923"/>
    <lineage>
        <taxon>Eukaryota</taxon>
        <taxon>Metazoa</taxon>
        <taxon>Spiralia</taxon>
        <taxon>Lophotrochozoa</taxon>
        <taxon>Platyhelminthes</taxon>
        <taxon>Trematoda</taxon>
        <taxon>Digenea</taxon>
        <taxon>Opisthorchiida</taxon>
        <taxon>Opisthorchiata</taxon>
        <taxon>Opisthorchiidae</taxon>
        <taxon>Clonorchis</taxon>
    </lineage>
</organism>
<evidence type="ECO:0000313" key="3">
    <source>
        <dbReference type="EMBL" id="GAA30876.2"/>
    </source>
</evidence>
<dbReference type="Gene3D" id="3.40.50.720">
    <property type="entry name" value="NAD(P)-binding Rossmann-like Domain"/>
    <property type="match status" value="2"/>
</dbReference>
<dbReference type="Proteomes" id="UP000008909">
    <property type="component" value="Unassembled WGS sequence"/>
</dbReference>
<dbReference type="GO" id="GO:0008641">
    <property type="term" value="F:ubiquitin-like modifier activating enzyme activity"/>
    <property type="evidence" value="ECO:0007669"/>
    <property type="project" value="InterPro"/>
</dbReference>
<dbReference type="PANTHER" id="PTHR33198">
    <property type="entry name" value="ANK_REP_REGION DOMAIN-CONTAINING PROTEIN-RELATED"/>
    <property type="match status" value="1"/>
</dbReference>
<proteinExistence type="predicted"/>
<dbReference type="PANTHER" id="PTHR33198:SF20">
    <property type="entry name" value="RETROTRANSPOSON GAG DOMAIN-CONTAINING PROTEIN"/>
    <property type="match status" value="1"/>
</dbReference>
<keyword evidence="4" id="KW-1185">Reference proteome</keyword>
<evidence type="ECO:0000259" key="2">
    <source>
        <dbReference type="Pfam" id="PF00899"/>
    </source>
</evidence>
<sequence>MDPQLRPRFFDADPNSADAAKRWNHWFCTFETYLKTVESSKPDKLETLIHFVDPLVYDHIADHTDYESAIDTLRKLYVRPKNVIYARYLLQTYKQENGQDIDQFVRKLKSLAKDCEFKSVSATEYQDECVRDAIINGLASTSIREKLLAQSELTLDQAYQLARSLELAHKQSQSYVTQTKCNWSIREKRDLFGKMCNMAEMARKFRILENNFGNNSETKRFLDILIFQQKGVGSFTIVDDAAVTETDLGSNFFLCENDLHKPRAQVVTQCLLELNEAVQGNYVVEKFSALLSNDPQFFLGFNVIIVTDAREGLLVRLSRILQDTSIPLVICFTIGFIGYLRVSATEHVIIESHPDATRPDLRLDRPPPGLVEMANEVTLEEMTSEQLAHTPWLIIVYIFLQKFIQQYNHFPQNHEEKSTLRKMIMKGGTELLKAVRMREPNLEPSYTLENFQEAGKAVNTAVCPTEIPAEVRELLEDERCTEGAVISHSLGGATSLMQTSTYVHPDQIRSGAPSSVGVAVPSPTTFWRLVCALRDFVQNEGEGQLPVRGSIPDMLSDSKRYLKLLSIYQERMEWAVQRFAARLKQFPEITLQDIRLFVRNSAFLRVVRCRSLEEELKLSPARSEDLALIPTHEENDSMLWYLVLRGASSFLSENGHWPGDPNPYSSSFHTNVTSTLNHVLKTGDGQSKGQTNDQKTEATGKEVADSYVVETDLPGFRAHLNRILRAFGIASPLVSLDYVNEMCRFGGGELHSVAAFMGGIVSQEVIKLLTHQFVPITKPLIYNAIAQRTELIDF</sequence>
<dbReference type="Pfam" id="PF00899">
    <property type="entry name" value="ThiF"/>
    <property type="match status" value="1"/>
</dbReference>
<accession>H2KQS4</accession>
<protein>
    <submittedName>
        <fullName evidence="3">Amyloid beta protein binding protein 1</fullName>
    </submittedName>
</protein>
<dbReference type="EMBL" id="DF143048">
    <property type="protein sequence ID" value="GAA30876.2"/>
    <property type="molecule type" value="Genomic_DNA"/>
</dbReference>
<name>H2KQS4_CLOSI</name>
<feature type="compositionally biased region" description="Polar residues" evidence="1">
    <location>
        <begin position="684"/>
        <end position="693"/>
    </location>
</feature>
<feature type="region of interest" description="Disordered" evidence="1">
    <location>
        <begin position="680"/>
        <end position="699"/>
    </location>
</feature>
<gene>
    <name evidence="3" type="ORF">CLF_104585</name>
</gene>
<reference evidence="3" key="1">
    <citation type="journal article" date="2011" name="Genome Biol.">
        <title>The draft genome of the carcinogenic human liver fluke Clonorchis sinensis.</title>
        <authorList>
            <person name="Wang X."/>
            <person name="Chen W."/>
            <person name="Huang Y."/>
            <person name="Sun J."/>
            <person name="Men J."/>
            <person name="Liu H."/>
            <person name="Luo F."/>
            <person name="Guo L."/>
            <person name="Lv X."/>
            <person name="Deng C."/>
            <person name="Zhou C."/>
            <person name="Fan Y."/>
            <person name="Li X."/>
            <person name="Huang L."/>
            <person name="Hu Y."/>
            <person name="Liang C."/>
            <person name="Hu X."/>
            <person name="Xu J."/>
            <person name="Yu X."/>
        </authorList>
    </citation>
    <scope>NUCLEOTIDE SEQUENCE [LARGE SCALE GENOMIC DNA]</scope>
    <source>
        <strain evidence="3">Henan</strain>
    </source>
</reference>
<evidence type="ECO:0000313" key="4">
    <source>
        <dbReference type="Proteomes" id="UP000008909"/>
    </source>
</evidence>
<dbReference type="AlphaFoldDB" id="H2KQS4"/>
<evidence type="ECO:0000256" key="1">
    <source>
        <dbReference type="SAM" id="MobiDB-lite"/>
    </source>
</evidence>
<feature type="domain" description="THIF-type NAD/FAD binding fold" evidence="2">
    <location>
        <begin position="230"/>
        <end position="772"/>
    </location>
</feature>
<dbReference type="SUPFAM" id="SSF69572">
    <property type="entry name" value="Activating enzymes of the ubiquitin-like proteins"/>
    <property type="match status" value="1"/>
</dbReference>
<reference key="2">
    <citation type="submission" date="2011-10" db="EMBL/GenBank/DDBJ databases">
        <title>The genome and transcriptome sequence of Clonorchis sinensis provide insights into the carcinogenic liver fluke.</title>
        <authorList>
            <person name="Wang X."/>
            <person name="Huang Y."/>
            <person name="Chen W."/>
            <person name="Liu H."/>
            <person name="Guo L."/>
            <person name="Chen Y."/>
            <person name="Luo F."/>
            <person name="Zhou W."/>
            <person name="Sun J."/>
            <person name="Mao Q."/>
            <person name="Liang P."/>
            <person name="Zhou C."/>
            <person name="Tian Y."/>
            <person name="Men J."/>
            <person name="Lv X."/>
            <person name="Huang L."/>
            <person name="Zhou J."/>
            <person name="Hu Y."/>
            <person name="Li R."/>
            <person name="Zhang F."/>
            <person name="Lei H."/>
            <person name="Li X."/>
            <person name="Hu X."/>
            <person name="Liang C."/>
            <person name="Xu J."/>
            <person name="Wu Z."/>
            <person name="Yu X."/>
        </authorList>
    </citation>
    <scope>NUCLEOTIDE SEQUENCE</scope>
    <source>
        <strain>Henan</strain>
    </source>
</reference>
<dbReference type="InterPro" id="IPR000594">
    <property type="entry name" value="ThiF_NAD_FAD-bd"/>
</dbReference>
<dbReference type="InterPro" id="IPR035985">
    <property type="entry name" value="Ubiquitin-activating_enz"/>
</dbReference>